<protein>
    <recommendedName>
        <fullName evidence="3">F-box domain-containing protein</fullName>
    </recommendedName>
</protein>
<evidence type="ECO:0000313" key="2">
    <source>
        <dbReference type="Proteomes" id="UP001140091"/>
    </source>
</evidence>
<dbReference type="InterPro" id="IPR032675">
    <property type="entry name" value="LRR_dom_sf"/>
</dbReference>
<comment type="caution">
    <text evidence="1">The sequence shown here is derived from an EMBL/GenBank/DDBJ whole genome shotgun (WGS) entry which is preliminary data.</text>
</comment>
<dbReference type="OrthoDB" id="3023006at2759"/>
<dbReference type="EMBL" id="JANBPK010000919">
    <property type="protein sequence ID" value="KAJ2928746.1"/>
    <property type="molecule type" value="Genomic_DNA"/>
</dbReference>
<dbReference type="Gene3D" id="3.80.10.10">
    <property type="entry name" value="Ribonuclease Inhibitor"/>
    <property type="match status" value="1"/>
</dbReference>
<dbReference type="Proteomes" id="UP001140091">
    <property type="component" value="Unassembled WGS sequence"/>
</dbReference>
<evidence type="ECO:0000313" key="1">
    <source>
        <dbReference type="EMBL" id="KAJ2928746.1"/>
    </source>
</evidence>
<reference evidence="1" key="1">
    <citation type="submission" date="2022-06" db="EMBL/GenBank/DDBJ databases">
        <title>Genome Sequence of Candolleomyces eurysporus.</title>
        <authorList>
            <person name="Buettner E."/>
        </authorList>
    </citation>
    <scope>NUCLEOTIDE SEQUENCE</scope>
    <source>
        <strain evidence="1">VTCC 930004</strain>
    </source>
</reference>
<accession>A0A9W8MFJ3</accession>
<name>A0A9W8MFJ3_9AGAR</name>
<feature type="non-terminal residue" evidence="1">
    <location>
        <position position="537"/>
    </location>
</feature>
<keyword evidence="2" id="KW-1185">Reference proteome</keyword>
<evidence type="ECO:0008006" key="3">
    <source>
        <dbReference type="Google" id="ProtNLM"/>
    </source>
</evidence>
<dbReference type="Gene3D" id="1.20.1280.50">
    <property type="match status" value="1"/>
</dbReference>
<gene>
    <name evidence="1" type="ORF">H1R20_g8211</name>
</gene>
<dbReference type="AlphaFoldDB" id="A0A9W8MFJ3"/>
<organism evidence="1 2">
    <name type="scientific">Candolleomyces eurysporus</name>
    <dbReference type="NCBI Taxonomy" id="2828524"/>
    <lineage>
        <taxon>Eukaryota</taxon>
        <taxon>Fungi</taxon>
        <taxon>Dikarya</taxon>
        <taxon>Basidiomycota</taxon>
        <taxon>Agaricomycotina</taxon>
        <taxon>Agaricomycetes</taxon>
        <taxon>Agaricomycetidae</taxon>
        <taxon>Agaricales</taxon>
        <taxon>Agaricineae</taxon>
        <taxon>Psathyrellaceae</taxon>
        <taxon>Candolleomyces</taxon>
    </lineage>
</organism>
<dbReference type="SUPFAM" id="SSF52047">
    <property type="entry name" value="RNI-like"/>
    <property type="match status" value="1"/>
</dbReference>
<sequence>MLAQTELEIRERQIRTEYLDRIGRELEGRRSALTQQLDEINSSLSGLWTEYGLLHNSGAYVNRIPTEILCQIFSSCLNVPKLSGDGYYTYEQRTCMEVVLTHVCQHWRNVAIHDPNLWRSFRYKTPRWKRDPISRFNSYLQRSNPTTIDLFIHFNFSSHEDMTLLSAAVLRVQRWRRVTIVSEDNKFNWSPFQLALKDIEAPSLEYFSFRPSLFVSGHTNSGQVLPVSTLEPKIFTLGAPKLAHIHLDSTVPYFFLPPLSNITTFSLDAKYIGPSSVTWDAFLDIIALPGLTNLSIGGDVLLGPSHDQLHKPIQANALQHLRWSVDPDRLNHFLSYLSAPKLETLVLCRMHLPSVPNTPTASISLLSLRSLYIIECANLASSHYIHFLASGCPNVTHLSMSYYRPESGHLLGYLNQEAEEGRCHWTNLETVTTYIDGADTVAPYLSFVQPRKRPSNSSNSEGALQRPLTLRVSKRLLSMWTTHLPEGWTELKDMCNVTSWTSATDILPTQWPPGCSNRVMKNDRSSQFNFAVDWNEF</sequence>
<proteinExistence type="predicted"/>